<organism evidence="1 2">
    <name type="scientific">Candidatus Iainarchaeum sp</name>
    <dbReference type="NCBI Taxonomy" id="3101447"/>
    <lineage>
        <taxon>Archaea</taxon>
        <taxon>Candidatus Iainarchaeota</taxon>
        <taxon>Candidatus Iainarchaeia</taxon>
        <taxon>Candidatus Iainarchaeales</taxon>
        <taxon>Candidatus Iainarchaeaceae</taxon>
        <taxon>Candidatus Iainarchaeum</taxon>
    </lineage>
</organism>
<dbReference type="AlphaFoldDB" id="A0A8T4C8M5"/>
<comment type="caution">
    <text evidence="1">The sequence shown here is derived from an EMBL/GenBank/DDBJ whole genome shotgun (WGS) entry which is preliminary data.</text>
</comment>
<sequence>MAKKSKKGPAKIAGKQIRKQVKSLNENVRDVRKGVAKEVTRATKKMASQTKDIKEELSKLSDDLKAMKTKGKEPKRELSMYNLFVRKQIEQGKTFEEATKLWKSSRKVIENPELANVKPKTRTKTITKTKVVVKKVPKIVVRKVPMYDPNANSVSKETKESLNKVMRELNALKTEMSSAVPEVQSMSMPKNHKPFPSLMQSSSDLSNEEVAVRLTRLYFEEIARLGFKRRLDFDAIINAYYYCLQRLENKDKEMDVMRKLVDREENKITHESKAQLFPEMNE</sequence>
<gene>
    <name evidence="1" type="ORF">FJY86_03145</name>
</gene>
<dbReference type="Proteomes" id="UP000774699">
    <property type="component" value="Unassembled WGS sequence"/>
</dbReference>
<name>A0A8T4C8M5_9ARCH</name>
<reference evidence="1" key="1">
    <citation type="submission" date="2019-03" db="EMBL/GenBank/DDBJ databases">
        <title>Lake Tanganyika Metagenome-Assembled Genomes (MAGs).</title>
        <authorList>
            <person name="Tran P."/>
        </authorList>
    </citation>
    <scope>NUCLEOTIDE SEQUENCE</scope>
    <source>
        <strain evidence="1">M_DeepCast_50m_m2_156</strain>
    </source>
</reference>
<dbReference type="EMBL" id="VGJJ01000022">
    <property type="protein sequence ID" value="MBM3282310.1"/>
    <property type="molecule type" value="Genomic_DNA"/>
</dbReference>
<proteinExistence type="predicted"/>
<protein>
    <submittedName>
        <fullName evidence="1">Uncharacterized protein</fullName>
    </submittedName>
</protein>
<evidence type="ECO:0000313" key="2">
    <source>
        <dbReference type="Proteomes" id="UP000774699"/>
    </source>
</evidence>
<accession>A0A8T4C8M5</accession>
<evidence type="ECO:0000313" key="1">
    <source>
        <dbReference type="EMBL" id="MBM3282310.1"/>
    </source>
</evidence>